<keyword evidence="2" id="KW-1185">Reference proteome</keyword>
<dbReference type="AlphaFoldDB" id="A0A2I2FZG6"/>
<dbReference type="RefSeq" id="XP_024701324.1">
    <property type="nucleotide sequence ID" value="XM_024843063.1"/>
</dbReference>
<sequence>MKKANSVVALRSLADVFSFVASLEKLTPGKNYWRQGKRKKKRTPDIYFNVVIPPGLSDGSALLHFSTLPELGRFLVTT</sequence>
<evidence type="ECO:0000313" key="2">
    <source>
        <dbReference type="Proteomes" id="UP000234275"/>
    </source>
</evidence>
<dbReference type="VEuPathDB" id="FungiDB:P170DRAFT_258575"/>
<gene>
    <name evidence="1" type="ORF">P170DRAFT_258575</name>
</gene>
<evidence type="ECO:0000313" key="1">
    <source>
        <dbReference type="EMBL" id="PLB46022.1"/>
    </source>
</evidence>
<reference evidence="1 2" key="1">
    <citation type="submission" date="2016-12" db="EMBL/GenBank/DDBJ databases">
        <title>The genomes of Aspergillus section Nigri reveals drivers in fungal speciation.</title>
        <authorList>
            <consortium name="DOE Joint Genome Institute"/>
            <person name="Vesth T.C."/>
            <person name="Nybo J."/>
            <person name="Theobald S."/>
            <person name="Brandl J."/>
            <person name="Frisvad J.C."/>
            <person name="Nielsen K.F."/>
            <person name="Lyhne E.K."/>
            <person name="Kogle M.E."/>
            <person name="Kuo A."/>
            <person name="Riley R."/>
            <person name="Clum A."/>
            <person name="Nolan M."/>
            <person name="Lipzen A."/>
            <person name="Salamov A."/>
            <person name="Henrissat B."/>
            <person name="Wiebenga A."/>
            <person name="De Vries R.P."/>
            <person name="Grigoriev I.V."/>
            <person name="Mortensen U.H."/>
            <person name="Andersen M.R."/>
            <person name="Baker S.E."/>
        </authorList>
    </citation>
    <scope>NUCLEOTIDE SEQUENCE [LARGE SCALE GENOMIC DNA]</scope>
    <source>
        <strain evidence="1 2">IBT 23096</strain>
    </source>
</reference>
<dbReference type="EMBL" id="MSFO01000007">
    <property type="protein sequence ID" value="PLB46022.1"/>
    <property type="molecule type" value="Genomic_DNA"/>
</dbReference>
<dbReference type="Proteomes" id="UP000234275">
    <property type="component" value="Unassembled WGS sequence"/>
</dbReference>
<name>A0A2I2FZG6_9EURO</name>
<proteinExistence type="predicted"/>
<accession>A0A2I2FZG6</accession>
<organism evidence="1 2">
    <name type="scientific">Aspergillus steynii IBT 23096</name>
    <dbReference type="NCBI Taxonomy" id="1392250"/>
    <lineage>
        <taxon>Eukaryota</taxon>
        <taxon>Fungi</taxon>
        <taxon>Dikarya</taxon>
        <taxon>Ascomycota</taxon>
        <taxon>Pezizomycotina</taxon>
        <taxon>Eurotiomycetes</taxon>
        <taxon>Eurotiomycetidae</taxon>
        <taxon>Eurotiales</taxon>
        <taxon>Aspergillaceae</taxon>
        <taxon>Aspergillus</taxon>
        <taxon>Aspergillus subgen. Circumdati</taxon>
    </lineage>
</organism>
<protein>
    <submittedName>
        <fullName evidence="1">Uncharacterized protein</fullName>
    </submittedName>
</protein>
<dbReference type="GeneID" id="36550762"/>
<comment type="caution">
    <text evidence="1">The sequence shown here is derived from an EMBL/GenBank/DDBJ whole genome shotgun (WGS) entry which is preliminary data.</text>
</comment>